<sequence>MNKHPIVRNKRTVPISVLAMMAAMPASQAVADPVTEAIRNGEASLSARYRYEFVDQDGIPNDAHASTIKTKLGYRTGKVSGFSGFLEAESVTAIGSENFASPTNNVSNHPVVADPTETEINQAYLRYQGLADTDIKYGRQLFTLDNHRFVGHVGWRQNEQTFDAATVVNKSLADTTLTAGYIHNVNRLVSEAAGPRGDDGMQSGIFNARYDGLSAGSLTAYSYLLDYDSLDAASTSSYGLRFTGDTALGDSAKALYTLEYAQQSDYADNPNSFDTDYYLIEGGIQASGVTVKLGQELLGSDDGNAAFQTPLATLHAMNGWTDKFLGTPANGLVDTYASIGGKAGGIKLMAIHHQFESDTANQDYGTETGVLAAKPLNETYTLGFKAASYSADDFSVDTDKAWLWVSANF</sequence>
<dbReference type="Gene3D" id="2.40.160.10">
    <property type="entry name" value="Porin"/>
    <property type="match status" value="1"/>
</dbReference>
<dbReference type="Proteomes" id="UP000295830">
    <property type="component" value="Unassembled WGS sequence"/>
</dbReference>
<protein>
    <submittedName>
        <fullName evidence="3">Alginate export protein</fullName>
    </submittedName>
</protein>
<gene>
    <name evidence="3" type="ORF">DES49_0322</name>
</gene>
<name>A0A4R7K078_9GAMM</name>
<feature type="chain" id="PRO_5020774826" evidence="1">
    <location>
        <begin position="32"/>
        <end position="409"/>
    </location>
</feature>
<reference evidence="3 4" key="1">
    <citation type="submission" date="2019-03" db="EMBL/GenBank/DDBJ databases">
        <title>Genomic Encyclopedia of Type Strains, Phase IV (KMG-IV): sequencing the most valuable type-strain genomes for metagenomic binning, comparative biology and taxonomic classification.</title>
        <authorList>
            <person name="Goeker M."/>
        </authorList>
    </citation>
    <scope>NUCLEOTIDE SEQUENCE [LARGE SCALE GENOMIC DNA]</scope>
    <source>
        <strain evidence="3 4">DSM 15505</strain>
    </source>
</reference>
<evidence type="ECO:0000313" key="3">
    <source>
        <dbReference type="EMBL" id="TDT44222.1"/>
    </source>
</evidence>
<dbReference type="RefSeq" id="WP_243864808.1">
    <property type="nucleotide sequence ID" value="NZ_SOAX01000001.1"/>
</dbReference>
<dbReference type="Pfam" id="PF13372">
    <property type="entry name" value="Alginate_exp"/>
    <property type="match status" value="1"/>
</dbReference>
<evidence type="ECO:0000313" key="4">
    <source>
        <dbReference type="Proteomes" id="UP000295830"/>
    </source>
</evidence>
<keyword evidence="1" id="KW-0732">Signal</keyword>
<proteinExistence type="predicted"/>
<dbReference type="InterPro" id="IPR023614">
    <property type="entry name" value="Porin_dom_sf"/>
</dbReference>
<dbReference type="EMBL" id="SOAX01000001">
    <property type="protein sequence ID" value="TDT44222.1"/>
    <property type="molecule type" value="Genomic_DNA"/>
</dbReference>
<accession>A0A4R7K078</accession>
<evidence type="ECO:0000259" key="2">
    <source>
        <dbReference type="Pfam" id="PF13372"/>
    </source>
</evidence>
<keyword evidence="4" id="KW-1185">Reference proteome</keyword>
<comment type="caution">
    <text evidence="3">The sequence shown here is derived from an EMBL/GenBank/DDBJ whole genome shotgun (WGS) entry which is preliminary data.</text>
</comment>
<dbReference type="InterPro" id="IPR025388">
    <property type="entry name" value="Alginate_export_dom"/>
</dbReference>
<dbReference type="AlphaFoldDB" id="A0A4R7K078"/>
<evidence type="ECO:0000256" key="1">
    <source>
        <dbReference type="SAM" id="SignalP"/>
    </source>
</evidence>
<organism evidence="3 4">
    <name type="scientific">Halospina denitrificans</name>
    <dbReference type="NCBI Taxonomy" id="332522"/>
    <lineage>
        <taxon>Bacteria</taxon>
        <taxon>Pseudomonadati</taxon>
        <taxon>Pseudomonadota</taxon>
        <taxon>Gammaproteobacteria</taxon>
        <taxon>Halospina</taxon>
    </lineage>
</organism>
<feature type="domain" description="Alginate export" evidence="2">
    <location>
        <begin position="105"/>
        <end position="167"/>
    </location>
</feature>
<feature type="signal peptide" evidence="1">
    <location>
        <begin position="1"/>
        <end position="31"/>
    </location>
</feature>